<dbReference type="AlphaFoldDB" id="A0A5N6RWM9"/>
<dbReference type="Gene3D" id="3.40.50.300">
    <property type="entry name" value="P-loop containing nucleotide triphosphate hydrolases"/>
    <property type="match status" value="1"/>
</dbReference>
<proteinExistence type="inferred from homology"/>
<dbReference type="SUPFAM" id="SSF52540">
    <property type="entry name" value="P-loop containing nucleoside triphosphate hydrolases"/>
    <property type="match status" value="1"/>
</dbReference>
<dbReference type="GO" id="GO:0005524">
    <property type="term" value="F:ATP binding"/>
    <property type="evidence" value="ECO:0007669"/>
    <property type="project" value="UniProtKB-KW"/>
</dbReference>
<accession>A0A5N6RWM9</accession>
<reference evidence="6 7" key="1">
    <citation type="submission" date="2019-06" db="EMBL/GenBank/DDBJ databases">
        <title>A chromosomal-level reference genome of Carpinus fangiana (Coryloideae, Betulaceae).</title>
        <authorList>
            <person name="Yang X."/>
            <person name="Wang Z."/>
            <person name="Zhang L."/>
            <person name="Hao G."/>
            <person name="Liu J."/>
            <person name="Yang Y."/>
        </authorList>
    </citation>
    <scope>NUCLEOTIDE SEQUENCE [LARGE SCALE GENOMIC DNA]</scope>
    <source>
        <strain evidence="6">Cfa_2016G</strain>
        <tissue evidence="6">Leaf</tissue>
    </source>
</reference>
<comment type="similarity">
    <text evidence="1">Belongs to the disease resistance NB-LRR family.</text>
</comment>
<organism evidence="6 7">
    <name type="scientific">Carpinus fangiana</name>
    <dbReference type="NCBI Taxonomy" id="176857"/>
    <lineage>
        <taxon>Eukaryota</taxon>
        <taxon>Viridiplantae</taxon>
        <taxon>Streptophyta</taxon>
        <taxon>Embryophyta</taxon>
        <taxon>Tracheophyta</taxon>
        <taxon>Spermatophyta</taxon>
        <taxon>Magnoliopsida</taxon>
        <taxon>eudicotyledons</taxon>
        <taxon>Gunneridae</taxon>
        <taxon>Pentapetalae</taxon>
        <taxon>rosids</taxon>
        <taxon>fabids</taxon>
        <taxon>Fagales</taxon>
        <taxon>Betulaceae</taxon>
        <taxon>Carpinus</taxon>
    </lineage>
</organism>
<dbReference type="GO" id="GO:0043531">
    <property type="term" value="F:ADP binding"/>
    <property type="evidence" value="ECO:0007669"/>
    <property type="project" value="InterPro"/>
</dbReference>
<keyword evidence="3" id="KW-0611">Plant defense</keyword>
<dbReference type="Gene3D" id="3.80.10.10">
    <property type="entry name" value="Ribonuclease Inhibitor"/>
    <property type="match status" value="1"/>
</dbReference>
<evidence type="ECO:0000256" key="4">
    <source>
        <dbReference type="ARBA" id="ARBA00022840"/>
    </source>
</evidence>
<evidence type="ECO:0000313" key="7">
    <source>
        <dbReference type="Proteomes" id="UP000327013"/>
    </source>
</evidence>
<dbReference type="PANTHER" id="PTHR33463:SF202">
    <property type="entry name" value="NB-ARC DOMAIN-CONTAINING PROTEIN"/>
    <property type="match status" value="1"/>
</dbReference>
<evidence type="ECO:0000256" key="1">
    <source>
        <dbReference type="ARBA" id="ARBA00008894"/>
    </source>
</evidence>
<feature type="domain" description="NB-ARC" evidence="5">
    <location>
        <begin position="54"/>
        <end position="219"/>
    </location>
</feature>
<dbReference type="GO" id="GO:0006952">
    <property type="term" value="P:defense response"/>
    <property type="evidence" value="ECO:0007669"/>
    <property type="project" value="UniProtKB-KW"/>
</dbReference>
<keyword evidence="2" id="KW-0547">Nucleotide-binding</keyword>
<dbReference type="InterPro" id="IPR027417">
    <property type="entry name" value="P-loop_NTPase"/>
</dbReference>
<dbReference type="Gene3D" id="1.10.8.430">
    <property type="entry name" value="Helical domain of apoptotic protease-activating factors"/>
    <property type="match status" value="1"/>
</dbReference>
<dbReference type="FunFam" id="3.40.50.300:FF:001091">
    <property type="entry name" value="Probable disease resistance protein At1g61300"/>
    <property type="match status" value="1"/>
</dbReference>
<dbReference type="InterPro" id="IPR050905">
    <property type="entry name" value="Plant_NBS-LRR"/>
</dbReference>
<name>A0A5N6RWM9_9ROSI</name>
<dbReference type="InterPro" id="IPR042197">
    <property type="entry name" value="Apaf_helical"/>
</dbReference>
<dbReference type="InterPro" id="IPR032675">
    <property type="entry name" value="LRR_dom_sf"/>
</dbReference>
<dbReference type="PRINTS" id="PR00364">
    <property type="entry name" value="DISEASERSIST"/>
</dbReference>
<dbReference type="Pfam" id="PF00931">
    <property type="entry name" value="NB-ARC"/>
    <property type="match status" value="1"/>
</dbReference>
<evidence type="ECO:0000256" key="3">
    <source>
        <dbReference type="ARBA" id="ARBA00022821"/>
    </source>
</evidence>
<sequence length="493" mass="55115">MSKEATEKLKDIQGLLKDGRSHSNVVAVNHGMPRAVERIPRPTIQDQITPSKTLAEIMALLSDDGVQRIGTWGMGGVGKTTLVRSLNNKLKSFPSVQPFGIVIWVTISQNFDMKKVQKQIAERLNLASIVGESMERLINRLYEKLDKVENFLLILDDVFEKIDLNYLGVPRPEDHKGSKIILTTRFLDVCRHMMTNRQVKVAVLNDDESWQLLSKTAGHVASLEHISPFAKAIARECCGLPLALVTMGAAMREKTKDFSIEISELAKCWLAEGLLDDRENYEDSFNRVINLIENVKDSCLLEDSAHEDTVKMHDVVRDVAIWIVSSFEDGCKSLVCSGIGLSEMSVVELLNSLKRIPFMNNMIIRLPDCVVQCSKASMLLLQGNLPLDRVLEKFLQGFEALRVLNMGGTNIHSLHLSVLQLGELRALLLGGCCNLKELPPLEGLSRLQVLDLFATDIRELPRGMENLSNLKQLNLSQNIHLTTIQAGIIYRLS</sequence>
<dbReference type="PANTHER" id="PTHR33463">
    <property type="entry name" value="NB-ARC DOMAIN-CONTAINING PROTEIN-RELATED"/>
    <property type="match status" value="1"/>
</dbReference>
<dbReference type="EMBL" id="CM017328">
    <property type="protein sequence ID" value="KAE8125643.1"/>
    <property type="molecule type" value="Genomic_DNA"/>
</dbReference>
<keyword evidence="7" id="KW-1185">Reference proteome</keyword>
<keyword evidence="4" id="KW-0067">ATP-binding</keyword>
<dbReference type="InterPro" id="IPR002182">
    <property type="entry name" value="NB-ARC"/>
</dbReference>
<protein>
    <recommendedName>
        <fullName evidence="5">NB-ARC domain-containing protein</fullName>
    </recommendedName>
</protein>
<dbReference type="Proteomes" id="UP000327013">
    <property type="component" value="Chromosome 8"/>
</dbReference>
<dbReference type="OrthoDB" id="736010at2759"/>
<gene>
    <name evidence="6" type="ORF">FH972_020423</name>
</gene>
<evidence type="ECO:0000313" key="6">
    <source>
        <dbReference type="EMBL" id="KAE8125643.1"/>
    </source>
</evidence>
<dbReference type="SUPFAM" id="SSF52058">
    <property type="entry name" value="L domain-like"/>
    <property type="match status" value="1"/>
</dbReference>
<evidence type="ECO:0000259" key="5">
    <source>
        <dbReference type="Pfam" id="PF00931"/>
    </source>
</evidence>
<evidence type="ECO:0000256" key="2">
    <source>
        <dbReference type="ARBA" id="ARBA00022741"/>
    </source>
</evidence>